<dbReference type="AlphaFoldDB" id="A0A101JQ37"/>
<reference evidence="1 2" key="1">
    <citation type="submission" date="2015-10" db="EMBL/GenBank/DDBJ databases">
        <authorList>
            <person name="Gilbert D.G."/>
        </authorList>
    </citation>
    <scope>NUCLEOTIDE SEQUENCE [LARGE SCALE GENOMIC DNA]</scope>
    <source>
        <strain evidence="1 2">NRRL B-16712</strain>
    </source>
</reference>
<name>A0A101JQ37_9ACTN</name>
<sequence length="158" mass="17370">MADERSPGAGRAQTLALQGVANAIVRVLLRVPVVSRGIGKRLVTLYVVGRRSGKRYTVPVAYTRHEGALLIGSPFGWGRNLRTGEPVEVRFQGRRRVADVVVHTDEDAVVRDYAVIARDNRNFTGFNKIGFTANGDPDPADLHLAWAAGARSFHLRLR</sequence>
<gene>
    <name evidence="1" type="ORF">ADL15_23650</name>
</gene>
<proteinExistence type="predicted"/>
<protein>
    <recommendedName>
        <fullName evidence="3">Deazaflavin-dependent nitroreductase</fullName>
    </recommendedName>
</protein>
<dbReference type="Pfam" id="PF04075">
    <property type="entry name" value="F420H2_quin_red"/>
    <property type="match status" value="1"/>
</dbReference>
<evidence type="ECO:0008006" key="3">
    <source>
        <dbReference type="Google" id="ProtNLM"/>
    </source>
</evidence>
<dbReference type="Gene3D" id="2.30.110.10">
    <property type="entry name" value="Electron Transport, Fmn-binding Protein, Chain A"/>
    <property type="match status" value="1"/>
</dbReference>
<dbReference type="RefSeq" id="WP_067695171.1">
    <property type="nucleotide sequence ID" value="NZ_LLZH01000234.1"/>
</dbReference>
<evidence type="ECO:0000313" key="1">
    <source>
        <dbReference type="EMBL" id="KUL30947.1"/>
    </source>
</evidence>
<dbReference type="GO" id="GO:0016491">
    <property type="term" value="F:oxidoreductase activity"/>
    <property type="evidence" value="ECO:0007669"/>
    <property type="project" value="InterPro"/>
</dbReference>
<accession>A0A101JQ37</accession>
<dbReference type="InterPro" id="IPR012349">
    <property type="entry name" value="Split_barrel_FMN-bd"/>
</dbReference>
<comment type="caution">
    <text evidence="1">The sequence shown here is derived from an EMBL/GenBank/DDBJ whole genome shotgun (WGS) entry which is preliminary data.</text>
</comment>
<dbReference type="Proteomes" id="UP000053244">
    <property type="component" value="Unassembled WGS sequence"/>
</dbReference>
<evidence type="ECO:0000313" key="2">
    <source>
        <dbReference type="Proteomes" id="UP000053244"/>
    </source>
</evidence>
<dbReference type="EMBL" id="LLZH01000234">
    <property type="protein sequence ID" value="KUL30947.1"/>
    <property type="molecule type" value="Genomic_DNA"/>
</dbReference>
<dbReference type="OrthoDB" id="3292498at2"/>
<keyword evidence="2" id="KW-1185">Reference proteome</keyword>
<organism evidence="1 2">
    <name type="scientific">Actinoplanes awajinensis subsp. mycoplanecinus</name>
    <dbReference type="NCBI Taxonomy" id="135947"/>
    <lineage>
        <taxon>Bacteria</taxon>
        <taxon>Bacillati</taxon>
        <taxon>Actinomycetota</taxon>
        <taxon>Actinomycetes</taxon>
        <taxon>Micromonosporales</taxon>
        <taxon>Micromonosporaceae</taxon>
        <taxon>Actinoplanes</taxon>
    </lineage>
</organism>
<dbReference type="InterPro" id="IPR004378">
    <property type="entry name" value="F420H2_quin_Rdtase"/>
</dbReference>